<dbReference type="Pfam" id="PF13186">
    <property type="entry name" value="SPASM"/>
    <property type="match status" value="1"/>
</dbReference>
<dbReference type="GO" id="GO:0016491">
    <property type="term" value="F:oxidoreductase activity"/>
    <property type="evidence" value="ECO:0007669"/>
    <property type="project" value="InterPro"/>
</dbReference>
<dbReference type="CDD" id="cd01335">
    <property type="entry name" value="Radical_SAM"/>
    <property type="match status" value="1"/>
</dbReference>
<evidence type="ECO:0000313" key="9">
    <source>
        <dbReference type="Proteomes" id="UP000198935"/>
    </source>
</evidence>
<dbReference type="Pfam" id="PF04055">
    <property type="entry name" value="Radical_SAM"/>
    <property type="match status" value="1"/>
</dbReference>
<keyword evidence="2" id="KW-0949">S-adenosyl-L-methionine</keyword>
<gene>
    <name evidence="8" type="ORF">SAMN05421736_12630</name>
</gene>
<dbReference type="PANTHER" id="PTHR43273">
    <property type="entry name" value="ANAEROBIC SULFATASE-MATURATING ENZYME HOMOLOG ASLB-RELATED"/>
    <property type="match status" value="1"/>
</dbReference>
<dbReference type="SUPFAM" id="SSF102114">
    <property type="entry name" value="Radical SAM enzymes"/>
    <property type="match status" value="1"/>
</dbReference>
<dbReference type="InterPro" id="IPR007197">
    <property type="entry name" value="rSAM"/>
</dbReference>
<accession>A0A1H3UV82</accession>
<dbReference type="InterPro" id="IPR058240">
    <property type="entry name" value="rSAM_sf"/>
</dbReference>
<dbReference type="SFLD" id="SFLDF00289">
    <property type="entry name" value="anaerobic_Cys-type_sulfatase-m"/>
    <property type="match status" value="1"/>
</dbReference>
<evidence type="ECO:0000256" key="1">
    <source>
        <dbReference type="ARBA" id="ARBA00001966"/>
    </source>
</evidence>
<protein>
    <recommendedName>
        <fullName evidence="7">Radical SAM core domain-containing protein</fullName>
    </recommendedName>
</protein>
<comment type="similarity">
    <text evidence="6">Belongs to the radical SAM superfamily. Anaerobic sulfatase-maturating enzyme family.</text>
</comment>
<dbReference type="STRING" id="1503961.SAMN05421736_12630"/>
<dbReference type="InterPro" id="IPR023867">
    <property type="entry name" value="Sulphatase_maturase_rSAM"/>
</dbReference>
<proteinExistence type="inferred from homology"/>
<reference evidence="9" key="1">
    <citation type="submission" date="2016-10" db="EMBL/GenBank/DDBJ databases">
        <authorList>
            <person name="Varghese N."/>
            <person name="Submissions S."/>
        </authorList>
    </citation>
    <scope>NUCLEOTIDE SEQUENCE [LARGE SCALE GENOMIC DNA]</scope>
    <source>
        <strain evidence="9">SP</strain>
    </source>
</reference>
<evidence type="ECO:0000256" key="4">
    <source>
        <dbReference type="ARBA" id="ARBA00023004"/>
    </source>
</evidence>
<dbReference type="SFLD" id="SFLDG01072">
    <property type="entry name" value="dehydrogenase_like"/>
    <property type="match status" value="1"/>
</dbReference>
<dbReference type="Proteomes" id="UP000198935">
    <property type="component" value="Unassembled WGS sequence"/>
</dbReference>
<dbReference type="GO" id="GO:0051536">
    <property type="term" value="F:iron-sulfur cluster binding"/>
    <property type="evidence" value="ECO:0007669"/>
    <property type="project" value="UniProtKB-KW"/>
</dbReference>
<dbReference type="SFLD" id="SFLDS00029">
    <property type="entry name" value="Radical_SAM"/>
    <property type="match status" value="1"/>
</dbReference>
<dbReference type="InterPro" id="IPR034485">
    <property type="entry name" value="Anaerobic_Cys-type_sulfatase-m"/>
</dbReference>
<dbReference type="InterPro" id="IPR023885">
    <property type="entry name" value="4Fe4S-binding_SPASM_dom"/>
</dbReference>
<dbReference type="AlphaFoldDB" id="A0A1H3UV82"/>
<dbReference type="SFLD" id="SFLDG01384">
    <property type="entry name" value="thioether_bond_formation_requi"/>
    <property type="match status" value="1"/>
</dbReference>
<dbReference type="PANTHER" id="PTHR43273:SF3">
    <property type="entry name" value="ANAEROBIC SULFATASE-MATURATING ENZYME HOMOLOG ASLB-RELATED"/>
    <property type="match status" value="1"/>
</dbReference>
<dbReference type="NCBIfam" id="TIGR03942">
    <property type="entry name" value="sulfatase_rSAM"/>
    <property type="match status" value="1"/>
</dbReference>
<dbReference type="GO" id="GO:0046872">
    <property type="term" value="F:metal ion binding"/>
    <property type="evidence" value="ECO:0007669"/>
    <property type="project" value="UniProtKB-KW"/>
</dbReference>
<evidence type="ECO:0000259" key="7">
    <source>
        <dbReference type="PROSITE" id="PS51918"/>
    </source>
</evidence>
<dbReference type="EMBL" id="FNPI01000026">
    <property type="protein sequence ID" value="SDZ65745.1"/>
    <property type="molecule type" value="Genomic_DNA"/>
</dbReference>
<keyword evidence="5" id="KW-0411">Iron-sulfur</keyword>
<keyword evidence="3" id="KW-0479">Metal-binding</keyword>
<dbReference type="InterPro" id="IPR013785">
    <property type="entry name" value="Aldolase_TIM"/>
</dbReference>
<dbReference type="SFLD" id="SFLDG01067">
    <property type="entry name" value="SPASM/twitch_domain_containing"/>
    <property type="match status" value="1"/>
</dbReference>
<keyword evidence="9" id="KW-1185">Reference proteome</keyword>
<evidence type="ECO:0000313" key="8">
    <source>
        <dbReference type="EMBL" id="SDZ65745.1"/>
    </source>
</evidence>
<dbReference type="SFLD" id="SFLDG01386">
    <property type="entry name" value="main_SPASM_domain-containing"/>
    <property type="match status" value="1"/>
</dbReference>
<evidence type="ECO:0000256" key="2">
    <source>
        <dbReference type="ARBA" id="ARBA00022691"/>
    </source>
</evidence>
<comment type="cofactor">
    <cofactor evidence="1">
        <name>[4Fe-4S] cluster</name>
        <dbReference type="ChEBI" id="CHEBI:49883"/>
    </cofactor>
</comment>
<evidence type="ECO:0000256" key="6">
    <source>
        <dbReference type="ARBA" id="ARBA00023601"/>
    </source>
</evidence>
<keyword evidence="4" id="KW-0408">Iron</keyword>
<evidence type="ECO:0000256" key="3">
    <source>
        <dbReference type="ARBA" id="ARBA00022723"/>
    </source>
</evidence>
<dbReference type="Gene3D" id="3.20.20.70">
    <property type="entry name" value="Aldolase class I"/>
    <property type="match status" value="1"/>
</dbReference>
<dbReference type="NCBIfam" id="TIGR04085">
    <property type="entry name" value="rSAM_more_4Fe4S"/>
    <property type="match status" value="1"/>
</dbReference>
<dbReference type="PROSITE" id="PS51918">
    <property type="entry name" value="RADICAL_SAM"/>
    <property type="match status" value="1"/>
</dbReference>
<organism evidence="8 9">
    <name type="scientific">Evansella caseinilytica</name>
    <dbReference type="NCBI Taxonomy" id="1503961"/>
    <lineage>
        <taxon>Bacteria</taxon>
        <taxon>Bacillati</taxon>
        <taxon>Bacillota</taxon>
        <taxon>Bacilli</taxon>
        <taxon>Bacillales</taxon>
        <taxon>Bacillaceae</taxon>
        <taxon>Evansella</taxon>
    </lineage>
</organism>
<sequence>MNALTILIKPASASCNMACSYCFYYDVGNHRAVKSYGIMGQAVRRSLIKKAFACGAKQVSFAFQGGEPTLAGLNYYRLFTEEVNRYNTQQAEVSYSIQTNGYAIDEEWADFFQQHHFLVGVSIDGPAAIHDHLRKTTHHKPTHQKIIENLKLLEAYQVPVNILCVLSSYVAKNIQEVYEFFQQHGFRYLQFIPCLHPLGEKERDDPHALNVDEYKQTLDTLFTYYKQNFYGGNYISDRLFDNYVRMGQGFAPESCALAGACTTYFVIEANGDVYPCDFYALDELKLGNILDSGYVEMFTGPIAAEFRRESGPLSQKCQSCKHLALCRGGCKRYKILDEETNENHLYYCEAYYDFFEKHTEAILEMGKKVMQGYVVK</sequence>
<evidence type="ECO:0000256" key="5">
    <source>
        <dbReference type="ARBA" id="ARBA00023014"/>
    </source>
</evidence>
<feature type="domain" description="Radical SAM core" evidence="7">
    <location>
        <begin position="1"/>
        <end position="233"/>
    </location>
</feature>
<name>A0A1H3UV82_9BACI</name>